<dbReference type="Pfam" id="PF25259">
    <property type="entry name" value="DUF7860"/>
    <property type="match status" value="1"/>
</dbReference>
<keyword evidence="3" id="KW-1185">Reference proteome</keyword>
<evidence type="ECO:0000313" key="2">
    <source>
        <dbReference type="EMBL" id="MFD1585596.1"/>
    </source>
</evidence>
<keyword evidence="1" id="KW-1133">Transmembrane helix</keyword>
<evidence type="ECO:0000256" key="1">
    <source>
        <dbReference type="SAM" id="Phobius"/>
    </source>
</evidence>
<organism evidence="2 3">
    <name type="scientific">Halorientalis brevis</name>
    <dbReference type="NCBI Taxonomy" id="1126241"/>
    <lineage>
        <taxon>Archaea</taxon>
        <taxon>Methanobacteriati</taxon>
        <taxon>Methanobacteriota</taxon>
        <taxon>Stenosarchaea group</taxon>
        <taxon>Halobacteria</taxon>
        <taxon>Halobacteriales</taxon>
        <taxon>Haloarculaceae</taxon>
        <taxon>Halorientalis</taxon>
    </lineage>
</organism>
<gene>
    <name evidence="2" type="ORF">ACFR9U_01270</name>
</gene>
<comment type="caution">
    <text evidence="2">The sequence shown here is derived from an EMBL/GenBank/DDBJ whole genome shotgun (WGS) entry which is preliminary data.</text>
</comment>
<keyword evidence="1" id="KW-0472">Membrane</keyword>
<dbReference type="InterPro" id="IPR057182">
    <property type="entry name" value="DUF7860"/>
</dbReference>
<protein>
    <submittedName>
        <fullName evidence="2">Uncharacterized protein</fullName>
    </submittedName>
</protein>
<reference evidence="2 3" key="1">
    <citation type="journal article" date="2019" name="Int. J. Syst. Evol. Microbiol.">
        <title>The Global Catalogue of Microorganisms (GCM) 10K type strain sequencing project: providing services to taxonomists for standard genome sequencing and annotation.</title>
        <authorList>
            <consortium name="The Broad Institute Genomics Platform"/>
            <consortium name="The Broad Institute Genome Sequencing Center for Infectious Disease"/>
            <person name="Wu L."/>
            <person name="Ma J."/>
        </authorList>
    </citation>
    <scope>NUCLEOTIDE SEQUENCE [LARGE SCALE GENOMIC DNA]</scope>
    <source>
        <strain evidence="2 3">CGMCC 1.12125</strain>
    </source>
</reference>
<sequence length="75" mass="8315">MARTRSIDYPTWTKRSFLIGISLFVAGLLADVIGSTYFGPLPGWEHTLFVDMEFLGIFVALLAPIVFGIVLPLLE</sequence>
<dbReference type="EMBL" id="JBHUDJ010000001">
    <property type="protein sequence ID" value="MFD1585596.1"/>
    <property type="molecule type" value="Genomic_DNA"/>
</dbReference>
<feature type="transmembrane region" description="Helical" evidence="1">
    <location>
        <begin position="54"/>
        <end position="74"/>
    </location>
</feature>
<evidence type="ECO:0000313" key="3">
    <source>
        <dbReference type="Proteomes" id="UP001597119"/>
    </source>
</evidence>
<dbReference type="Proteomes" id="UP001597119">
    <property type="component" value="Unassembled WGS sequence"/>
</dbReference>
<dbReference type="RefSeq" id="WP_247377498.1">
    <property type="nucleotide sequence ID" value="NZ_JALLGV010000003.1"/>
</dbReference>
<proteinExistence type="predicted"/>
<dbReference type="AlphaFoldDB" id="A0ABD6C5P2"/>
<name>A0ABD6C5P2_9EURY</name>
<keyword evidence="1" id="KW-0812">Transmembrane</keyword>
<accession>A0ABD6C5P2</accession>